<comment type="subcellular location">
    <subcellularLocation>
        <location evidence="1">Secreted</location>
    </subcellularLocation>
</comment>
<dbReference type="PANTHER" id="PTHR34216">
    <property type="match status" value="1"/>
</dbReference>
<keyword evidence="5" id="KW-1185">Reference proteome</keyword>
<dbReference type="InterPro" id="IPR011330">
    <property type="entry name" value="Glyco_hydro/deAcase_b/a-brl"/>
</dbReference>
<keyword evidence="2" id="KW-0732">Signal</keyword>
<reference evidence="4 5" key="1">
    <citation type="submission" date="2016-10" db="EMBL/GenBank/DDBJ databases">
        <authorList>
            <person name="de Groot N.N."/>
        </authorList>
    </citation>
    <scope>NUCLEOTIDE SEQUENCE [LARGE SCALE GENOMIC DNA]</scope>
    <source>
        <strain evidence="4 5">DSM 18979</strain>
    </source>
</reference>
<evidence type="ECO:0000256" key="2">
    <source>
        <dbReference type="ARBA" id="ARBA00022729"/>
    </source>
</evidence>
<dbReference type="GO" id="GO:0016810">
    <property type="term" value="F:hydrolase activity, acting on carbon-nitrogen (but not peptide) bonds"/>
    <property type="evidence" value="ECO:0007669"/>
    <property type="project" value="InterPro"/>
</dbReference>
<protein>
    <submittedName>
        <fullName evidence="4">Polysaccharide deacetylase</fullName>
    </submittedName>
</protein>
<dbReference type="SUPFAM" id="SSF88713">
    <property type="entry name" value="Glycoside hydrolase/deacetylase"/>
    <property type="match status" value="1"/>
</dbReference>
<dbReference type="Pfam" id="PF01522">
    <property type="entry name" value="Polysacc_deac_1"/>
    <property type="match status" value="1"/>
</dbReference>
<dbReference type="Gene3D" id="3.20.20.370">
    <property type="entry name" value="Glycoside hydrolase/deacetylase"/>
    <property type="match status" value="1"/>
</dbReference>
<dbReference type="OrthoDB" id="9778320at2"/>
<evidence type="ECO:0000259" key="3">
    <source>
        <dbReference type="PROSITE" id="PS51677"/>
    </source>
</evidence>
<proteinExistence type="predicted"/>
<dbReference type="RefSeq" id="WP_090443730.1">
    <property type="nucleotide sequence ID" value="NZ_FOHU01000009.1"/>
</dbReference>
<dbReference type="CDD" id="cd10966">
    <property type="entry name" value="CE4_yadE_5s"/>
    <property type="match status" value="1"/>
</dbReference>
<dbReference type="InterPro" id="IPR051398">
    <property type="entry name" value="Polysacch_Deacetylase"/>
</dbReference>
<organism evidence="4 5">
    <name type="scientific">Natronincola peptidivorans</name>
    <dbReference type="NCBI Taxonomy" id="426128"/>
    <lineage>
        <taxon>Bacteria</taxon>
        <taxon>Bacillati</taxon>
        <taxon>Bacillota</taxon>
        <taxon>Clostridia</taxon>
        <taxon>Peptostreptococcales</taxon>
        <taxon>Natronincolaceae</taxon>
        <taxon>Natronincola</taxon>
    </lineage>
</organism>
<gene>
    <name evidence="4" type="ORF">SAMN05660297_02214</name>
</gene>
<dbReference type="InterPro" id="IPR002509">
    <property type="entry name" value="NODB_dom"/>
</dbReference>
<dbReference type="STRING" id="426128.SAMN05660297_02214"/>
<dbReference type="Proteomes" id="UP000199568">
    <property type="component" value="Unassembled WGS sequence"/>
</dbReference>
<dbReference type="AlphaFoldDB" id="A0A1I0E0R0"/>
<feature type="domain" description="NodB homology" evidence="3">
    <location>
        <begin position="134"/>
        <end position="303"/>
    </location>
</feature>
<accession>A0A1I0E0R0</accession>
<evidence type="ECO:0000313" key="5">
    <source>
        <dbReference type="Proteomes" id="UP000199568"/>
    </source>
</evidence>
<dbReference type="PANTHER" id="PTHR34216:SF3">
    <property type="entry name" value="POLY-BETA-1,6-N-ACETYL-D-GLUCOSAMINE N-DEACETYLASE"/>
    <property type="match status" value="1"/>
</dbReference>
<dbReference type="EMBL" id="FOHU01000009">
    <property type="protein sequence ID" value="SET37737.1"/>
    <property type="molecule type" value="Genomic_DNA"/>
</dbReference>
<evidence type="ECO:0000256" key="1">
    <source>
        <dbReference type="ARBA" id="ARBA00004613"/>
    </source>
</evidence>
<sequence length="303" mass="34948">MRKKNATMIVILSIIIFTAYFLVWALEGDKNKVSLSLKEKSILEEVFGDQHEVLPMPLDEDENYIPSDFAQEVPVLVYHHLLEKKDLPSSPNESIIAVEDFRRQMELLNQHGFQTVSLDALKFFVKGEEPLPSKSVVITFDDGYKSNYIYAHPILKEYGFEATIFLITDYIADETLEFDPSQLQYFSWEEIHSSQDVFNFASHTHNLHLLDSNNEGYLISKPEDVVITDLVKSKELLNTTHLAYPYGHYDEKILDVLQKLGFTTAYTVIEGNVQVGDNLFELKRWGIYYSTSLEIFEEKLGLQ</sequence>
<dbReference type="PROSITE" id="PS51677">
    <property type="entry name" value="NODB"/>
    <property type="match status" value="1"/>
</dbReference>
<dbReference type="GO" id="GO:0005576">
    <property type="term" value="C:extracellular region"/>
    <property type="evidence" value="ECO:0007669"/>
    <property type="project" value="UniProtKB-SubCell"/>
</dbReference>
<evidence type="ECO:0000313" key="4">
    <source>
        <dbReference type="EMBL" id="SET37737.1"/>
    </source>
</evidence>
<name>A0A1I0E0R0_9FIRM</name>
<dbReference type="GO" id="GO:0005975">
    <property type="term" value="P:carbohydrate metabolic process"/>
    <property type="evidence" value="ECO:0007669"/>
    <property type="project" value="InterPro"/>
</dbReference>